<dbReference type="InterPro" id="IPR023576">
    <property type="entry name" value="UbiE/COQ5_MeTrFase_CS"/>
</dbReference>
<feature type="binding site" evidence="5">
    <location>
        <begin position="113"/>
        <end position="114"/>
    </location>
    <ligand>
        <name>S-adenosyl-L-methionine</name>
        <dbReference type="ChEBI" id="CHEBI:59789"/>
    </ligand>
</feature>
<comment type="function">
    <text evidence="5">Methyltransferase required for the conversion of demethylmenaquinol (DMKH2) to menaquinol (MKH2).</text>
</comment>
<dbReference type="PANTHER" id="PTHR43591">
    <property type="entry name" value="METHYLTRANSFERASE"/>
    <property type="match status" value="1"/>
</dbReference>
<dbReference type="GO" id="GO:0032259">
    <property type="term" value="P:methylation"/>
    <property type="evidence" value="ECO:0007669"/>
    <property type="project" value="UniProtKB-KW"/>
</dbReference>
<comment type="pathway">
    <text evidence="5">Quinol/quinone metabolism; menaquinone biosynthesis; menaquinol from 1,4-dihydroxy-2-naphthoate: step 2/2.</text>
</comment>
<feature type="binding site" evidence="5">
    <location>
        <position position="64"/>
    </location>
    <ligand>
        <name>S-adenosyl-L-methionine</name>
        <dbReference type="ChEBI" id="CHEBI:59789"/>
    </ligand>
</feature>
<comment type="catalytic activity">
    <reaction evidence="5">
        <text>a 2-demethylmenaquinol + S-adenosyl-L-methionine = a menaquinol + S-adenosyl-L-homocysteine + H(+)</text>
        <dbReference type="Rhea" id="RHEA:42640"/>
        <dbReference type="Rhea" id="RHEA-COMP:9539"/>
        <dbReference type="Rhea" id="RHEA-COMP:9563"/>
        <dbReference type="ChEBI" id="CHEBI:15378"/>
        <dbReference type="ChEBI" id="CHEBI:18151"/>
        <dbReference type="ChEBI" id="CHEBI:55437"/>
        <dbReference type="ChEBI" id="CHEBI:57856"/>
        <dbReference type="ChEBI" id="CHEBI:59789"/>
        <dbReference type="EC" id="2.1.1.163"/>
    </reaction>
</comment>
<evidence type="ECO:0000256" key="4">
    <source>
        <dbReference type="ARBA" id="ARBA00022691"/>
    </source>
</evidence>
<sequence>MANPYNNTENKGEQVERMFDHIAADYDRMNRIISMGLDKRWRSNAIHLLKPYDPKMILDVAIGTGDFAINMAQDLRESVDEIVGIDISEQMMQYAKSKMSDELKEIIHLRKEDATQMTFEDNTFDAVTTAFGLRNFEDIRKGLKEMYRVLKPNAPLVVLELTEPRNFFIKCGYKLWAFYILPLLGRIISSDKKAYEYLPKSIHDVPQREKLLEIMNEVGFKNTFFQSQRLGVATIYLGLK</sequence>
<dbReference type="CDD" id="cd02440">
    <property type="entry name" value="AdoMet_MTases"/>
    <property type="match status" value="1"/>
</dbReference>
<dbReference type="SUPFAM" id="SSF53335">
    <property type="entry name" value="S-adenosyl-L-methionine-dependent methyltransferases"/>
    <property type="match status" value="1"/>
</dbReference>
<reference evidence="7" key="1">
    <citation type="journal article" date="2019" name="Int. J. Syst. Evol. Microbiol.">
        <title>The Global Catalogue of Microorganisms (GCM) 10K type strain sequencing project: providing services to taxonomists for standard genome sequencing and annotation.</title>
        <authorList>
            <consortium name="The Broad Institute Genomics Platform"/>
            <consortium name="The Broad Institute Genome Sequencing Center for Infectious Disease"/>
            <person name="Wu L."/>
            <person name="Ma J."/>
        </authorList>
    </citation>
    <scope>NUCLEOTIDE SEQUENCE [LARGE SCALE GENOMIC DNA]</scope>
    <source>
        <strain evidence="7">CGMCC 4.7357</strain>
    </source>
</reference>
<comment type="caution">
    <text evidence="6">The sequence shown here is derived from an EMBL/GenBank/DDBJ whole genome shotgun (WGS) entry which is preliminary data.</text>
</comment>
<dbReference type="InterPro" id="IPR029063">
    <property type="entry name" value="SAM-dependent_MTases_sf"/>
</dbReference>
<protein>
    <recommendedName>
        <fullName evidence="5">Demethylmenaquinone methyltransferase</fullName>
        <ecNumber evidence="5">2.1.1.163</ecNumber>
    </recommendedName>
</protein>
<dbReference type="NCBIfam" id="TIGR01934">
    <property type="entry name" value="MenG_MenH_UbiE"/>
    <property type="match status" value="1"/>
</dbReference>
<dbReference type="InterPro" id="IPR004033">
    <property type="entry name" value="UbiE/COQ5_MeTrFase"/>
</dbReference>
<evidence type="ECO:0000256" key="1">
    <source>
        <dbReference type="ARBA" id="ARBA00022428"/>
    </source>
</evidence>
<dbReference type="Pfam" id="PF01209">
    <property type="entry name" value="Ubie_methyltran"/>
    <property type="match status" value="1"/>
</dbReference>
<comment type="similarity">
    <text evidence="5">Belongs to the class I-like SAM-binding methyltransferase superfamily. MenG/UbiE family.</text>
</comment>
<dbReference type="PANTHER" id="PTHR43591:SF24">
    <property type="entry name" value="2-METHOXY-6-POLYPRENYL-1,4-BENZOQUINOL METHYLASE, MITOCHONDRIAL"/>
    <property type="match status" value="1"/>
</dbReference>
<name>A0ABV9KAG5_9PORP</name>
<dbReference type="GO" id="GO:0043770">
    <property type="term" value="F:demethylmenaquinone methyltransferase activity"/>
    <property type="evidence" value="ECO:0007669"/>
    <property type="project" value="UniProtKB-EC"/>
</dbReference>
<gene>
    <name evidence="6" type="primary">ubiE</name>
    <name evidence="5" type="synonym">menG</name>
    <name evidence="6" type="ORF">ACFO3G_09765</name>
</gene>
<evidence type="ECO:0000256" key="3">
    <source>
        <dbReference type="ARBA" id="ARBA00022679"/>
    </source>
</evidence>
<dbReference type="EMBL" id="JBHSGO010000217">
    <property type="protein sequence ID" value="MFC4666879.1"/>
    <property type="molecule type" value="Genomic_DNA"/>
</dbReference>
<feature type="binding site" evidence="5">
    <location>
        <position position="86"/>
    </location>
    <ligand>
        <name>S-adenosyl-L-methionine</name>
        <dbReference type="ChEBI" id="CHEBI:59789"/>
    </ligand>
</feature>
<dbReference type="PROSITE" id="PS51608">
    <property type="entry name" value="SAM_MT_UBIE"/>
    <property type="match status" value="1"/>
</dbReference>
<dbReference type="EC" id="2.1.1.163" evidence="5"/>
<comment type="caution">
    <text evidence="5">Lacks conserved residue(s) required for the propagation of feature annotation.</text>
</comment>
<keyword evidence="2 5" id="KW-0489">Methyltransferase</keyword>
<dbReference type="PROSITE" id="PS01183">
    <property type="entry name" value="UBIE_1"/>
    <property type="match status" value="1"/>
</dbReference>
<dbReference type="GO" id="GO:0008425">
    <property type="term" value="F:2-methoxy-6-polyprenyl-1,4-benzoquinol methyltransferase activity"/>
    <property type="evidence" value="ECO:0007669"/>
    <property type="project" value="UniProtKB-EC"/>
</dbReference>
<evidence type="ECO:0000313" key="6">
    <source>
        <dbReference type="EMBL" id="MFC4666879.1"/>
    </source>
</evidence>
<keyword evidence="7" id="KW-1185">Reference proteome</keyword>
<organism evidence="6 7">
    <name type="scientific">Falsiporphyromonas endometrii</name>
    <dbReference type="NCBI Taxonomy" id="1387297"/>
    <lineage>
        <taxon>Bacteria</taxon>
        <taxon>Pseudomonadati</taxon>
        <taxon>Bacteroidota</taxon>
        <taxon>Bacteroidia</taxon>
        <taxon>Bacteroidales</taxon>
        <taxon>Porphyromonadaceae</taxon>
        <taxon>Falsiporphyromonas</taxon>
    </lineage>
</organism>
<evidence type="ECO:0000256" key="2">
    <source>
        <dbReference type="ARBA" id="ARBA00022603"/>
    </source>
</evidence>
<dbReference type="Proteomes" id="UP001596020">
    <property type="component" value="Unassembled WGS sequence"/>
</dbReference>
<proteinExistence type="inferred from homology"/>
<accession>A0ABV9KAG5</accession>
<evidence type="ECO:0000313" key="7">
    <source>
        <dbReference type="Proteomes" id="UP001596020"/>
    </source>
</evidence>
<dbReference type="RefSeq" id="WP_380080383.1">
    <property type="nucleotide sequence ID" value="NZ_JBHSGO010000217.1"/>
</dbReference>
<dbReference type="NCBIfam" id="NF001244">
    <property type="entry name" value="PRK00216.1-5"/>
    <property type="match status" value="1"/>
</dbReference>
<keyword evidence="1 5" id="KW-0474">Menaquinone biosynthesis</keyword>
<keyword evidence="3 5" id="KW-0808">Transferase</keyword>
<keyword evidence="4 5" id="KW-0949">S-adenosyl-L-methionine</keyword>
<dbReference type="HAMAP" id="MF_01813">
    <property type="entry name" value="MenG_UbiE_methyltr"/>
    <property type="match status" value="1"/>
</dbReference>
<dbReference type="Gene3D" id="3.40.50.150">
    <property type="entry name" value="Vaccinia Virus protein VP39"/>
    <property type="match status" value="1"/>
</dbReference>
<evidence type="ECO:0000256" key="5">
    <source>
        <dbReference type="HAMAP-Rule" id="MF_01813"/>
    </source>
</evidence>